<dbReference type="EMBL" id="CP036290">
    <property type="protein sequence ID" value="QDU84357.1"/>
    <property type="molecule type" value="Genomic_DNA"/>
</dbReference>
<keyword evidence="2" id="KW-1133">Transmembrane helix</keyword>
<evidence type="ECO:0000313" key="3">
    <source>
        <dbReference type="EMBL" id="QDU84357.1"/>
    </source>
</evidence>
<evidence type="ECO:0000256" key="1">
    <source>
        <dbReference type="SAM" id="MobiDB-lite"/>
    </source>
</evidence>
<feature type="compositionally biased region" description="Low complexity" evidence="1">
    <location>
        <begin position="86"/>
        <end position="100"/>
    </location>
</feature>
<gene>
    <name evidence="3" type="ORF">Pla163_14640</name>
</gene>
<dbReference type="AlphaFoldDB" id="A0A518CYS1"/>
<keyword evidence="4" id="KW-1185">Reference proteome</keyword>
<sequence>MSSSAPPVVADSRSRVGLLVMDGLLVVLMSWLLYVVVADRGAAEASNGAETVVENADGAVTESADGAVTEDADGAVIETGREIDGDAATDASTDGPEVRD</sequence>
<proteinExistence type="predicted"/>
<keyword evidence="2" id="KW-0472">Membrane</keyword>
<evidence type="ECO:0000313" key="4">
    <source>
        <dbReference type="Proteomes" id="UP000319342"/>
    </source>
</evidence>
<keyword evidence="2" id="KW-0812">Transmembrane</keyword>
<reference evidence="3 4" key="1">
    <citation type="submission" date="2019-02" db="EMBL/GenBank/DDBJ databases">
        <title>Deep-cultivation of Planctomycetes and their phenomic and genomic characterization uncovers novel biology.</title>
        <authorList>
            <person name="Wiegand S."/>
            <person name="Jogler M."/>
            <person name="Boedeker C."/>
            <person name="Pinto D."/>
            <person name="Vollmers J."/>
            <person name="Rivas-Marin E."/>
            <person name="Kohn T."/>
            <person name="Peeters S.H."/>
            <person name="Heuer A."/>
            <person name="Rast P."/>
            <person name="Oberbeckmann S."/>
            <person name="Bunk B."/>
            <person name="Jeske O."/>
            <person name="Meyerdierks A."/>
            <person name="Storesund J.E."/>
            <person name="Kallscheuer N."/>
            <person name="Luecker S."/>
            <person name="Lage O.M."/>
            <person name="Pohl T."/>
            <person name="Merkel B.J."/>
            <person name="Hornburger P."/>
            <person name="Mueller R.-W."/>
            <person name="Bruemmer F."/>
            <person name="Labrenz M."/>
            <person name="Spormann A.M."/>
            <person name="Op den Camp H."/>
            <person name="Overmann J."/>
            <person name="Amann R."/>
            <person name="Jetten M.S.M."/>
            <person name="Mascher T."/>
            <person name="Medema M.H."/>
            <person name="Devos D.P."/>
            <person name="Kaster A.-K."/>
            <person name="Ovreas L."/>
            <person name="Rohde M."/>
            <person name="Galperin M.Y."/>
            <person name="Jogler C."/>
        </authorList>
    </citation>
    <scope>NUCLEOTIDE SEQUENCE [LARGE SCALE GENOMIC DNA]</scope>
    <source>
        <strain evidence="3 4">Pla163</strain>
    </source>
</reference>
<name>A0A518CYS1_9BACT</name>
<accession>A0A518CYS1</accession>
<protein>
    <submittedName>
        <fullName evidence="3">Uncharacterized protein</fullName>
    </submittedName>
</protein>
<feature type="region of interest" description="Disordered" evidence="1">
    <location>
        <begin position="80"/>
        <end position="100"/>
    </location>
</feature>
<evidence type="ECO:0000256" key="2">
    <source>
        <dbReference type="SAM" id="Phobius"/>
    </source>
</evidence>
<organism evidence="3 4">
    <name type="scientific">Rohdeia mirabilis</name>
    <dbReference type="NCBI Taxonomy" id="2528008"/>
    <lineage>
        <taxon>Bacteria</taxon>
        <taxon>Pseudomonadati</taxon>
        <taxon>Planctomycetota</taxon>
        <taxon>Planctomycetia</taxon>
        <taxon>Planctomycetia incertae sedis</taxon>
        <taxon>Rohdeia</taxon>
    </lineage>
</organism>
<feature type="transmembrane region" description="Helical" evidence="2">
    <location>
        <begin position="16"/>
        <end position="37"/>
    </location>
</feature>
<dbReference type="Proteomes" id="UP000319342">
    <property type="component" value="Chromosome"/>
</dbReference>
<dbReference type="RefSeq" id="WP_145185731.1">
    <property type="nucleotide sequence ID" value="NZ_CP036290.1"/>
</dbReference>